<name>A0A3E2BP58_9BACT</name>
<evidence type="ECO:0000313" key="2">
    <source>
        <dbReference type="Proteomes" id="UP000257323"/>
    </source>
</evidence>
<reference evidence="1 2" key="1">
    <citation type="submission" date="2018-08" db="EMBL/GenBank/DDBJ databases">
        <title>Genome analysis of the thermophilic bacterium of the candidate phylum Aminicenantes from deep subsurface aquifer revealed its physiology and ecological role.</title>
        <authorList>
            <person name="Kadnikov V.V."/>
            <person name="Mardanov A.V."/>
            <person name="Beletsky A.V."/>
            <person name="Karnachuk O.V."/>
            <person name="Ravin N.V."/>
        </authorList>
    </citation>
    <scope>NUCLEOTIDE SEQUENCE [LARGE SCALE GENOMIC DNA]</scope>
    <source>
        <strain evidence="1">BY38</strain>
    </source>
</reference>
<accession>A0A3E2BP58</accession>
<sequence>MRKADPLLVAIDAPLSLPPGRRDIEDRRGGHFRSCDLELRKRGIRFFPITLGPMRALTRRGLKLKSEFLRSGYEVIEIYPGGAQDIWGLPRAGQGREKLASGLERLSRKEFGLRLSRKAKPWPGMSADELDAVSAALVGLLYCQGRAELYGRGKKIIVMPAGRGQGSGRSVNKPGRSKS</sequence>
<proteinExistence type="predicted"/>
<comment type="caution">
    <text evidence="1">The sequence shown here is derived from an EMBL/GenBank/DDBJ whole genome shotgun (WGS) entry which is preliminary data.</text>
</comment>
<dbReference type="EMBL" id="QUAH01000003">
    <property type="protein sequence ID" value="RFT16427.1"/>
    <property type="molecule type" value="Genomic_DNA"/>
</dbReference>
<gene>
    <name evidence="1" type="ORF">OP8BY_1605</name>
</gene>
<dbReference type="AlphaFoldDB" id="A0A3E2BP58"/>
<dbReference type="Pfam" id="PF04250">
    <property type="entry name" value="DUF429"/>
    <property type="match status" value="1"/>
</dbReference>
<evidence type="ECO:0000313" key="1">
    <source>
        <dbReference type="EMBL" id="RFT16427.1"/>
    </source>
</evidence>
<organism evidence="1 2">
    <name type="scientific">Candidatus Saccharicenans subterraneus</name>
    <dbReference type="NCBI Taxonomy" id="2508984"/>
    <lineage>
        <taxon>Bacteria</taxon>
        <taxon>Candidatus Aminicenantota</taxon>
        <taxon>Candidatus Aminicenantia</taxon>
        <taxon>Candidatus Aminicenantales</taxon>
        <taxon>Candidatus Saccharicenantaceae</taxon>
        <taxon>Candidatus Saccharicenans</taxon>
    </lineage>
</organism>
<dbReference type="InterPro" id="IPR007362">
    <property type="entry name" value="DUF429"/>
</dbReference>
<protein>
    <recommendedName>
        <fullName evidence="3">DUF429 domain-containing protein</fullName>
    </recommendedName>
</protein>
<dbReference type="Proteomes" id="UP000257323">
    <property type="component" value="Unassembled WGS sequence"/>
</dbReference>
<evidence type="ECO:0008006" key="3">
    <source>
        <dbReference type="Google" id="ProtNLM"/>
    </source>
</evidence>